<evidence type="ECO:0000259" key="10">
    <source>
        <dbReference type="Pfam" id="PF24878"/>
    </source>
</evidence>
<accession>A0AAJ1SVT1</accession>
<evidence type="ECO:0000256" key="4">
    <source>
        <dbReference type="ARBA" id="ARBA00022679"/>
    </source>
</evidence>
<evidence type="ECO:0000256" key="8">
    <source>
        <dbReference type="SAM" id="Phobius"/>
    </source>
</evidence>
<feature type="domain" description="Glycosyltransferase RgtA/B/C/D-like" evidence="9">
    <location>
        <begin position="81"/>
        <end position="234"/>
    </location>
</feature>
<keyword evidence="7 8" id="KW-0472">Membrane</keyword>
<dbReference type="InterPro" id="IPR038731">
    <property type="entry name" value="RgtA/B/C-like"/>
</dbReference>
<feature type="transmembrane region" description="Helical" evidence="8">
    <location>
        <begin position="421"/>
        <end position="440"/>
    </location>
</feature>
<sequence>MKLKEEQRSGLHRSCKAPVHQQLEKWAVGALMLMAGLMYVWAVDKNGWANAYYSAAVQAGQHNLQAFLFASADWGNFITVDKPPLSLWVMGVSVRIFGLNSWSLMVPQALMTLASTFLLFRLVRRCFPFSSALFAASAYAFAPITVLMARYNNPDPLMILLMIGALYAGVRAVETGRFIYISLVVLLLVLGFLTKQLQAFLVLPSVAATYLLYESSPWRRRMCNIGIAGIILGIGSLLWPLFVDLMSHSSRPYIGGSTTNSMLELTLGYNGLERILKQADMPSATLIPDQYRSVESDAGFFRLLNTNYGQEIGWILLPALLASIATLIVLIKGSYSRSQSVLVCAASVWTITTYMVLSFMGNNFHSYYTSSLALPSALSLGLGIDLMTRAAKTRPGRIALALSVVVSVVFARGMWQVSNDYPEWLGTAILLMGVGAAAVLTVPAPRRWLPNVANGLAISALMIGPLYCSALTLQSPQEGSNPISGGLTKSPNTLSRFLQGVKNQEPAWATGIAIGIKPGPAMVNLIRQAPASCTWAAATYPGQTAAQYQLSTGRTVMSIGGFAAVDPTPTLEQFQAAVAAGQVCYVIEQQEQLKVPGNSKDLIAIQDWVKANFRAEQVDGTNVYDVADH</sequence>
<evidence type="ECO:0000256" key="3">
    <source>
        <dbReference type="ARBA" id="ARBA00022676"/>
    </source>
</evidence>
<keyword evidence="2" id="KW-1003">Cell membrane</keyword>
<dbReference type="Pfam" id="PF24878">
    <property type="entry name" value="YkcB_C"/>
    <property type="match status" value="1"/>
</dbReference>
<dbReference type="InterPro" id="IPR056785">
    <property type="entry name" value="YkcA/B-like_C"/>
</dbReference>
<evidence type="ECO:0000259" key="9">
    <source>
        <dbReference type="Pfam" id="PF13231"/>
    </source>
</evidence>
<feature type="transmembrane region" description="Helical" evidence="8">
    <location>
        <begin position="26"/>
        <end position="43"/>
    </location>
</feature>
<evidence type="ECO:0000313" key="11">
    <source>
        <dbReference type="EMBL" id="MDQ0147986.1"/>
    </source>
</evidence>
<dbReference type="RefSeq" id="WP_307362711.1">
    <property type="nucleotide sequence ID" value="NZ_JAUSTB010000022.1"/>
</dbReference>
<dbReference type="Pfam" id="PF13231">
    <property type="entry name" value="PMT_2"/>
    <property type="match status" value="1"/>
</dbReference>
<feature type="transmembrane region" description="Helical" evidence="8">
    <location>
        <begin position="312"/>
        <end position="331"/>
    </location>
</feature>
<dbReference type="GO" id="GO:0005886">
    <property type="term" value="C:plasma membrane"/>
    <property type="evidence" value="ECO:0007669"/>
    <property type="project" value="UniProtKB-SubCell"/>
</dbReference>
<evidence type="ECO:0000256" key="5">
    <source>
        <dbReference type="ARBA" id="ARBA00022692"/>
    </source>
</evidence>
<dbReference type="InterPro" id="IPR050297">
    <property type="entry name" value="LipidA_mod_glycosyltrf_83"/>
</dbReference>
<feature type="transmembrane region" description="Helical" evidence="8">
    <location>
        <begin position="132"/>
        <end position="151"/>
    </location>
</feature>
<feature type="transmembrane region" description="Helical" evidence="8">
    <location>
        <begin position="398"/>
        <end position="415"/>
    </location>
</feature>
<keyword evidence="5 8" id="KW-0812">Transmembrane</keyword>
<comment type="subcellular location">
    <subcellularLocation>
        <location evidence="1">Cell membrane</location>
        <topology evidence="1">Multi-pass membrane protein</topology>
    </subcellularLocation>
</comment>
<evidence type="ECO:0000256" key="7">
    <source>
        <dbReference type="ARBA" id="ARBA00023136"/>
    </source>
</evidence>
<dbReference type="GO" id="GO:0009103">
    <property type="term" value="P:lipopolysaccharide biosynthetic process"/>
    <property type="evidence" value="ECO:0007669"/>
    <property type="project" value="UniProtKB-ARBA"/>
</dbReference>
<proteinExistence type="predicted"/>
<organism evidence="11 12">
    <name type="scientific">Pseudarthrobacter niigatensis</name>
    <dbReference type="NCBI Taxonomy" id="369935"/>
    <lineage>
        <taxon>Bacteria</taxon>
        <taxon>Bacillati</taxon>
        <taxon>Actinomycetota</taxon>
        <taxon>Actinomycetes</taxon>
        <taxon>Micrococcales</taxon>
        <taxon>Micrococcaceae</taxon>
        <taxon>Pseudarthrobacter</taxon>
    </lineage>
</organism>
<keyword evidence="12" id="KW-1185">Reference proteome</keyword>
<feature type="transmembrane region" description="Helical" evidence="8">
    <location>
        <begin position="367"/>
        <end position="386"/>
    </location>
</feature>
<dbReference type="GO" id="GO:0010041">
    <property type="term" value="P:response to iron(III) ion"/>
    <property type="evidence" value="ECO:0007669"/>
    <property type="project" value="TreeGrafter"/>
</dbReference>
<evidence type="ECO:0000256" key="1">
    <source>
        <dbReference type="ARBA" id="ARBA00004651"/>
    </source>
</evidence>
<keyword evidence="3" id="KW-0328">Glycosyltransferase</keyword>
<evidence type="ECO:0000313" key="12">
    <source>
        <dbReference type="Proteomes" id="UP001239267"/>
    </source>
</evidence>
<protein>
    <submittedName>
        <fullName evidence="11">4-amino-4-deoxy-L-arabinose transferase-like glycosyltransferase</fullName>
    </submittedName>
</protein>
<dbReference type="PANTHER" id="PTHR33908">
    <property type="entry name" value="MANNOSYLTRANSFERASE YKCB-RELATED"/>
    <property type="match status" value="1"/>
</dbReference>
<name>A0AAJ1SVT1_9MICC</name>
<dbReference type="Proteomes" id="UP001239267">
    <property type="component" value="Unassembled WGS sequence"/>
</dbReference>
<dbReference type="PANTHER" id="PTHR33908:SF3">
    <property type="entry name" value="UNDECAPRENYL PHOSPHATE-ALPHA-4-AMINO-4-DEOXY-L-ARABINOSE ARABINOSYL TRANSFERASE"/>
    <property type="match status" value="1"/>
</dbReference>
<keyword evidence="6 8" id="KW-1133">Transmembrane helix</keyword>
<evidence type="ECO:0000256" key="6">
    <source>
        <dbReference type="ARBA" id="ARBA00022989"/>
    </source>
</evidence>
<feature type="transmembrane region" description="Helical" evidence="8">
    <location>
        <begin position="178"/>
        <end position="193"/>
    </location>
</feature>
<gene>
    <name evidence="11" type="ORF">J2T23_003914</name>
</gene>
<evidence type="ECO:0000256" key="2">
    <source>
        <dbReference type="ARBA" id="ARBA00022475"/>
    </source>
</evidence>
<feature type="transmembrane region" description="Helical" evidence="8">
    <location>
        <begin position="222"/>
        <end position="242"/>
    </location>
</feature>
<comment type="caution">
    <text evidence="11">The sequence shown here is derived from an EMBL/GenBank/DDBJ whole genome shotgun (WGS) entry which is preliminary data.</text>
</comment>
<feature type="transmembrane region" description="Helical" evidence="8">
    <location>
        <begin position="340"/>
        <end position="361"/>
    </location>
</feature>
<dbReference type="EMBL" id="JAUSTB010000022">
    <property type="protein sequence ID" value="MDQ0147986.1"/>
    <property type="molecule type" value="Genomic_DNA"/>
</dbReference>
<feature type="transmembrane region" description="Helical" evidence="8">
    <location>
        <begin position="452"/>
        <end position="473"/>
    </location>
</feature>
<dbReference type="AlphaFoldDB" id="A0AAJ1SVT1"/>
<feature type="domain" description="Putative mannosyltransferase YkcA/B-like C-terminal" evidence="10">
    <location>
        <begin position="523"/>
        <end position="612"/>
    </location>
</feature>
<feature type="transmembrane region" description="Helical" evidence="8">
    <location>
        <begin position="102"/>
        <end position="120"/>
    </location>
</feature>
<reference evidence="11 12" key="1">
    <citation type="submission" date="2023-07" db="EMBL/GenBank/DDBJ databases">
        <title>Sorghum-associated microbial communities from plants grown in Nebraska, USA.</title>
        <authorList>
            <person name="Schachtman D."/>
        </authorList>
    </citation>
    <scope>NUCLEOTIDE SEQUENCE [LARGE SCALE GENOMIC DNA]</scope>
    <source>
        <strain evidence="11 12">DS1001</strain>
    </source>
</reference>
<dbReference type="GO" id="GO:0016763">
    <property type="term" value="F:pentosyltransferase activity"/>
    <property type="evidence" value="ECO:0007669"/>
    <property type="project" value="TreeGrafter"/>
</dbReference>
<keyword evidence="4 11" id="KW-0808">Transferase</keyword>